<evidence type="ECO:0000313" key="9">
    <source>
        <dbReference type="Proteomes" id="UP000245383"/>
    </source>
</evidence>
<keyword evidence="5 7" id="KW-0472">Membrane</keyword>
<dbReference type="PANTHER" id="PTHR13906">
    <property type="entry name" value="PORCUPINE"/>
    <property type="match status" value="1"/>
</dbReference>
<accession>A0A2T9YS01</accession>
<evidence type="ECO:0000256" key="6">
    <source>
        <dbReference type="ARBA" id="ARBA00023315"/>
    </source>
</evidence>
<feature type="transmembrane region" description="Helical" evidence="7">
    <location>
        <begin position="438"/>
        <end position="458"/>
    </location>
</feature>
<evidence type="ECO:0000256" key="5">
    <source>
        <dbReference type="ARBA" id="ARBA00023136"/>
    </source>
</evidence>
<dbReference type="Pfam" id="PF03062">
    <property type="entry name" value="MBOAT"/>
    <property type="match status" value="1"/>
</dbReference>
<sequence length="486" mass="56086">MQIINRLITHLSTAYLGGLPNDQISTILLFLLSYPLGHLFTKLPKSDTNLRHIYSICISLFMLIVVQELYTGALHLFISASITYIMLLTLKGSKLTSAVFIYSMLHLSYSQYLRQMSESDNVNYDHTGPQMIMVIKMTSLAFCLYDGQKDIKTLSTYQRKHAIKTVPNFLEYLGYMFFFPSLLAGPAFEISTYRQMISMDHTKIKPETTKGYFRLLIALACGAFYFRFSGTYTYSYMLTESFKSHNHFYKIYYLIASGFVYRSMYYIAWKMSEGACMVTGLGFSGFNKEGKYTFHSISNVEIIKVEFATYHRQVMSCWNIGTNNWLRQYVYLRVMPESKTSSSTATLITFIVSAWWHGFYPGYYLAFITATFISNTSRILFRALHPFYEQPKFMGAGHKLFQIGYTVIGMFLTSLCLAFELVPFVVLKISTTFQIWSIFYYNVIIGIISVMLYFDVLGGKSTFRHLHKKLNLVNENKKQTGSIKSE</sequence>
<protein>
    <submittedName>
        <fullName evidence="8">Uncharacterized protein</fullName>
    </submittedName>
</protein>
<keyword evidence="2" id="KW-0808">Transferase</keyword>
<keyword evidence="3 7" id="KW-0812">Transmembrane</keyword>
<keyword evidence="9" id="KW-1185">Reference proteome</keyword>
<dbReference type="PANTHER" id="PTHR13906:SF4">
    <property type="entry name" value="LYSOPHOSPHOLIPID ACYLTRANSFERASE 6"/>
    <property type="match status" value="1"/>
</dbReference>
<feature type="transmembrane region" description="Helical" evidence="7">
    <location>
        <begin position="402"/>
        <end position="426"/>
    </location>
</feature>
<proteinExistence type="predicted"/>
<feature type="transmembrane region" description="Helical" evidence="7">
    <location>
        <begin position="340"/>
        <end position="357"/>
    </location>
</feature>
<evidence type="ECO:0000256" key="2">
    <source>
        <dbReference type="ARBA" id="ARBA00022679"/>
    </source>
</evidence>
<dbReference type="GO" id="GO:0005783">
    <property type="term" value="C:endoplasmic reticulum"/>
    <property type="evidence" value="ECO:0007669"/>
    <property type="project" value="TreeGrafter"/>
</dbReference>
<dbReference type="GO" id="GO:0047184">
    <property type="term" value="F:1-acylglycerophosphocholine O-acyltransferase activity"/>
    <property type="evidence" value="ECO:0007669"/>
    <property type="project" value="TreeGrafter"/>
</dbReference>
<name>A0A2T9YS01_9FUNG</name>
<comment type="caution">
    <text evidence="8">The sequence shown here is derived from an EMBL/GenBank/DDBJ whole genome shotgun (WGS) entry which is preliminary data.</text>
</comment>
<dbReference type="InterPro" id="IPR004299">
    <property type="entry name" value="MBOAT_fam"/>
</dbReference>
<evidence type="ECO:0000256" key="1">
    <source>
        <dbReference type="ARBA" id="ARBA00004141"/>
    </source>
</evidence>
<dbReference type="GO" id="GO:0030258">
    <property type="term" value="P:lipid modification"/>
    <property type="evidence" value="ECO:0007669"/>
    <property type="project" value="TreeGrafter"/>
</dbReference>
<feature type="transmembrane region" description="Helical" evidence="7">
    <location>
        <begin position="248"/>
        <end position="268"/>
    </location>
</feature>
<dbReference type="OrthoDB" id="286734at2759"/>
<gene>
    <name evidence="8" type="ORF">BB561_002022</name>
</gene>
<feature type="transmembrane region" description="Helical" evidence="7">
    <location>
        <begin position="48"/>
        <end position="66"/>
    </location>
</feature>
<comment type="subcellular location">
    <subcellularLocation>
        <location evidence="1">Membrane</location>
        <topology evidence="1">Multi-pass membrane protein</topology>
    </subcellularLocation>
</comment>
<dbReference type="EMBL" id="MBFR01000064">
    <property type="protein sequence ID" value="PVU95128.1"/>
    <property type="molecule type" value="Genomic_DNA"/>
</dbReference>
<reference evidence="8 9" key="1">
    <citation type="journal article" date="2018" name="MBio">
        <title>Comparative Genomics Reveals the Core Gene Toolbox for the Fungus-Insect Symbiosis.</title>
        <authorList>
            <person name="Wang Y."/>
            <person name="Stata M."/>
            <person name="Wang W."/>
            <person name="Stajich J.E."/>
            <person name="White M.M."/>
            <person name="Moncalvo J.M."/>
        </authorList>
    </citation>
    <scope>NUCLEOTIDE SEQUENCE [LARGE SCALE GENOMIC DNA]</scope>
    <source>
        <strain evidence="8 9">SWE-8-4</strain>
    </source>
</reference>
<evidence type="ECO:0000313" key="8">
    <source>
        <dbReference type="EMBL" id="PVU95128.1"/>
    </source>
</evidence>
<dbReference type="GO" id="GO:0016020">
    <property type="term" value="C:membrane"/>
    <property type="evidence" value="ECO:0007669"/>
    <property type="project" value="UniProtKB-SubCell"/>
</dbReference>
<dbReference type="GO" id="GO:0046474">
    <property type="term" value="P:glycerophospholipid biosynthetic process"/>
    <property type="evidence" value="ECO:0007669"/>
    <property type="project" value="TreeGrafter"/>
</dbReference>
<keyword evidence="6" id="KW-0012">Acyltransferase</keyword>
<dbReference type="AlphaFoldDB" id="A0A2T9YS01"/>
<organism evidence="8 9">
    <name type="scientific">Smittium simulii</name>
    <dbReference type="NCBI Taxonomy" id="133385"/>
    <lineage>
        <taxon>Eukaryota</taxon>
        <taxon>Fungi</taxon>
        <taxon>Fungi incertae sedis</taxon>
        <taxon>Zoopagomycota</taxon>
        <taxon>Kickxellomycotina</taxon>
        <taxon>Harpellomycetes</taxon>
        <taxon>Harpellales</taxon>
        <taxon>Legeriomycetaceae</taxon>
        <taxon>Smittium</taxon>
    </lineage>
</organism>
<dbReference type="InterPro" id="IPR049941">
    <property type="entry name" value="LPLAT_7/PORCN-like"/>
</dbReference>
<dbReference type="STRING" id="133385.A0A2T9YS01"/>
<dbReference type="Proteomes" id="UP000245383">
    <property type="component" value="Unassembled WGS sequence"/>
</dbReference>
<feature type="transmembrane region" description="Helical" evidence="7">
    <location>
        <begin position="95"/>
        <end position="113"/>
    </location>
</feature>
<evidence type="ECO:0000256" key="4">
    <source>
        <dbReference type="ARBA" id="ARBA00022989"/>
    </source>
</evidence>
<feature type="transmembrane region" description="Helical" evidence="7">
    <location>
        <begin position="172"/>
        <end position="190"/>
    </location>
</feature>
<evidence type="ECO:0000256" key="7">
    <source>
        <dbReference type="SAM" id="Phobius"/>
    </source>
</evidence>
<dbReference type="GO" id="GO:0003841">
    <property type="term" value="F:1-acylglycerol-3-phosphate O-acyltransferase activity"/>
    <property type="evidence" value="ECO:0007669"/>
    <property type="project" value="TreeGrafter"/>
</dbReference>
<keyword evidence="4 7" id="KW-1133">Transmembrane helix</keyword>
<evidence type="ECO:0000256" key="3">
    <source>
        <dbReference type="ARBA" id="ARBA00022692"/>
    </source>
</evidence>
<feature type="transmembrane region" description="Helical" evidence="7">
    <location>
        <begin position="211"/>
        <end position="228"/>
    </location>
</feature>